<dbReference type="InterPro" id="IPR011610">
    <property type="entry name" value="SAM_mthyl_Trfase_ML2640-like"/>
</dbReference>
<evidence type="ECO:0008006" key="6">
    <source>
        <dbReference type="Google" id="ProtNLM"/>
    </source>
</evidence>
<dbReference type="Proteomes" id="UP000076078">
    <property type="component" value="Unassembled WGS sequence"/>
</dbReference>
<dbReference type="GO" id="GO:0032259">
    <property type="term" value="P:methylation"/>
    <property type="evidence" value="ECO:0007669"/>
    <property type="project" value="UniProtKB-KW"/>
</dbReference>
<dbReference type="PANTHER" id="PTHR43619">
    <property type="entry name" value="S-ADENOSYL-L-METHIONINE-DEPENDENT METHYLTRANSFERASE YKTD-RELATED"/>
    <property type="match status" value="1"/>
</dbReference>
<sequence length="349" mass="39862">MNNIEIIHGVGRTSIFVSSFRLYITNMYLQLVKSKQVEFQNQEEKDYMEFYLKLVGVHNQSDHLNFPKFYDPHAYHFLNTPYAKKILSDTAYSLLLNPEKSEELEKFLNEASLVEAWSAIFGLDNILDIGIRTKFIDDWVLENKHLKQLVIFGSGLDTRALRLPLPSTMTIFEIDLPHVVEYKNNILSNIDVGKISKATRHSIFADLSESQWVSELESRGFNRDYPTLWLMEGIVMYLDPQSNSNLFKNIGLNSAEGSKVNVHTVGTMKMGISLKFEAENPAAKRLGLKTFNWGMLNDEFGSKFDNPSEILTEMGFNKNIKTFNGSEIAKILGCSEIQNLLSEYTIGEK</sequence>
<dbReference type="GO" id="GO:0008168">
    <property type="term" value="F:methyltransferase activity"/>
    <property type="evidence" value="ECO:0007669"/>
    <property type="project" value="UniProtKB-KW"/>
</dbReference>
<dbReference type="OrthoDB" id="18859at2759"/>
<proteinExistence type="inferred from homology"/>
<dbReference type="InParanoid" id="A0A152A703"/>
<evidence type="ECO:0000313" key="5">
    <source>
        <dbReference type="Proteomes" id="UP000076078"/>
    </source>
</evidence>
<dbReference type="STRING" id="361077.A0A152A703"/>
<dbReference type="InterPro" id="IPR007213">
    <property type="entry name" value="Ppm1/Ppm2/Tcmp"/>
</dbReference>
<evidence type="ECO:0000313" key="4">
    <source>
        <dbReference type="EMBL" id="KYR01901.1"/>
    </source>
</evidence>
<organism evidence="4 5">
    <name type="scientific">Tieghemostelium lacteum</name>
    <name type="common">Slime mold</name>
    <name type="synonym">Dictyostelium lacteum</name>
    <dbReference type="NCBI Taxonomy" id="361077"/>
    <lineage>
        <taxon>Eukaryota</taxon>
        <taxon>Amoebozoa</taxon>
        <taxon>Evosea</taxon>
        <taxon>Eumycetozoa</taxon>
        <taxon>Dictyostelia</taxon>
        <taxon>Dictyosteliales</taxon>
        <taxon>Raperosteliaceae</taxon>
        <taxon>Tieghemostelium</taxon>
    </lineage>
</organism>
<comment type="caution">
    <text evidence="4">The sequence shown here is derived from an EMBL/GenBank/DDBJ whole genome shotgun (WGS) entry which is preliminary data.</text>
</comment>
<evidence type="ECO:0000256" key="1">
    <source>
        <dbReference type="ARBA" id="ARBA00008138"/>
    </source>
</evidence>
<keyword evidence="2" id="KW-0489">Methyltransferase</keyword>
<dbReference type="InterPro" id="IPR029063">
    <property type="entry name" value="SAM-dependent_MTases_sf"/>
</dbReference>
<dbReference type="SUPFAM" id="SSF53335">
    <property type="entry name" value="S-adenosyl-L-methionine-dependent methyltransferases"/>
    <property type="match status" value="1"/>
</dbReference>
<dbReference type="OMA" id="CFFETEL"/>
<dbReference type="EMBL" id="LODT01000005">
    <property type="protein sequence ID" value="KYR01901.1"/>
    <property type="molecule type" value="Genomic_DNA"/>
</dbReference>
<evidence type="ECO:0000256" key="2">
    <source>
        <dbReference type="ARBA" id="ARBA00022603"/>
    </source>
</evidence>
<dbReference type="PANTHER" id="PTHR43619:SF2">
    <property type="entry name" value="S-ADENOSYL-L-METHIONINE-DEPENDENT METHYLTRANSFERASES SUPERFAMILY PROTEIN"/>
    <property type="match status" value="1"/>
</dbReference>
<dbReference type="Gene3D" id="3.40.50.150">
    <property type="entry name" value="Vaccinia Virus protein VP39"/>
    <property type="match status" value="1"/>
</dbReference>
<reference evidence="4 5" key="1">
    <citation type="submission" date="2015-12" db="EMBL/GenBank/DDBJ databases">
        <title>Dictyostelia acquired genes for synthesis and detection of signals that induce cell-type specialization by lateral gene transfer from prokaryotes.</title>
        <authorList>
            <person name="Gloeckner G."/>
            <person name="Schaap P."/>
        </authorList>
    </citation>
    <scope>NUCLEOTIDE SEQUENCE [LARGE SCALE GENOMIC DNA]</scope>
    <source>
        <strain evidence="4 5">TK</strain>
    </source>
</reference>
<protein>
    <recommendedName>
        <fullName evidence="6">S-adenosyl-L-methionine-dependent methyltransferase</fullName>
    </recommendedName>
</protein>
<evidence type="ECO:0000256" key="3">
    <source>
        <dbReference type="ARBA" id="ARBA00022679"/>
    </source>
</evidence>
<dbReference type="NCBIfam" id="TIGR00027">
    <property type="entry name" value="mthyl_TIGR00027"/>
    <property type="match status" value="1"/>
</dbReference>
<name>A0A152A703_TIELA</name>
<comment type="similarity">
    <text evidence="1">Belongs to the UPF0677 family.</text>
</comment>
<dbReference type="AlphaFoldDB" id="A0A152A703"/>
<keyword evidence="3" id="KW-0808">Transferase</keyword>
<keyword evidence="5" id="KW-1185">Reference proteome</keyword>
<gene>
    <name evidence="4" type="ORF">DLAC_01405</name>
</gene>
<accession>A0A152A703</accession>
<dbReference type="Pfam" id="PF04072">
    <property type="entry name" value="LCM"/>
    <property type="match status" value="1"/>
</dbReference>